<feature type="transmembrane region" description="Helical" evidence="14">
    <location>
        <begin position="12"/>
        <end position="33"/>
    </location>
</feature>
<dbReference type="PANTHER" id="PTHR43065:SF10">
    <property type="entry name" value="PEROXIDE STRESS-ACTIVATED HISTIDINE KINASE MAK3"/>
    <property type="match status" value="1"/>
</dbReference>
<dbReference type="Gene3D" id="3.30.450.20">
    <property type="entry name" value="PAS domain"/>
    <property type="match status" value="1"/>
</dbReference>
<organism evidence="16 17">
    <name type="scientific">Sporomusa acidovorans (strain ATCC 49682 / DSM 3132 / Mol)</name>
    <dbReference type="NCBI Taxonomy" id="1123286"/>
    <lineage>
        <taxon>Bacteria</taxon>
        <taxon>Bacillati</taxon>
        <taxon>Bacillota</taxon>
        <taxon>Negativicutes</taxon>
        <taxon>Selenomonadales</taxon>
        <taxon>Sporomusaceae</taxon>
        <taxon>Sporomusa</taxon>
    </lineage>
</organism>
<evidence type="ECO:0000256" key="13">
    <source>
        <dbReference type="ARBA" id="ARBA00023136"/>
    </source>
</evidence>
<dbReference type="CDD" id="cd00082">
    <property type="entry name" value="HisKA"/>
    <property type="match status" value="1"/>
</dbReference>
<dbReference type="InterPro" id="IPR036097">
    <property type="entry name" value="HisK_dim/P_sf"/>
</dbReference>
<keyword evidence="11 14" id="KW-1133">Transmembrane helix</keyword>
<dbReference type="SUPFAM" id="SSF47384">
    <property type="entry name" value="Homodimeric domain of signal transducing histidine kinase"/>
    <property type="match status" value="1"/>
</dbReference>
<dbReference type="PRINTS" id="PR00344">
    <property type="entry name" value="BCTRLSENSOR"/>
</dbReference>
<accession>A0ABZ3J0D4</accession>
<evidence type="ECO:0000256" key="3">
    <source>
        <dbReference type="ARBA" id="ARBA00012438"/>
    </source>
</evidence>
<evidence type="ECO:0000256" key="12">
    <source>
        <dbReference type="ARBA" id="ARBA00023012"/>
    </source>
</evidence>
<dbReference type="Pfam" id="PF00512">
    <property type="entry name" value="HisKA"/>
    <property type="match status" value="1"/>
</dbReference>
<comment type="subcellular location">
    <subcellularLocation>
        <location evidence="2">Cell membrane</location>
        <topology evidence="2">Multi-pass membrane protein</topology>
    </subcellularLocation>
</comment>
<dbReference type="EC" id="2.7.13.3" evidence="3"/>
<keyword evidence="12" id="KW-0902">Two-component regulatory system</keyword>
<keyword evidence="7 14" id="KW-0812">Transmembrane</keyword>
<proteinExistence type="predicted"/>
<evidence type="ECO:0000256" key="4">
    <source>
        <dbReference type="ARBA" id="ARBA00022475"/>
    </source>
</evidence>
<dbReference type="Pfam" id="PF02743">
    <property type="entry name" value="dCache_1"/>
    <property type="match status" value="1"/>
</dbReference>
<dbReference type="RefSeq" id="WP_143122657.1">
    <property type="nucleotide sequence ID" value="NZ_CP155571.1"/>
</dbReference>
<dbReference type="InterPro" id="IPR003594">
    <property type="entry name" value="HATPase_dom"/>
</dbReference>
<evidence type="ECO:0000259" key="15">
    <source>
        <dbReference type="PROSITE" id="PS50109"/>
    </source>
</evidence>
<sequence>MLIPRNRNAMPMLAIGVILLLMIAGVFVNYLSYQYRVVVAGERERLSVTVDYLDTYFNAKLVGLNLLAAYPTVRSFNVERLQPALLTAAKALDVVNISLYDQDGRLISDCYAGSEADKYVFDQPFFKENCRAVLAGYSNISDRIAGNSVEDAYVSLQVPVVDKENVIGVLAAYIPINEVALAVLRESMPDQQYIVVVDGNRQFIYHPRINEFFPENSFFKEQANKLFLDRTGIVDTRSPLGDIDKILVYSSLHNTNWRVAIVIPKYILYARVLSKSLSDAKSFLWLTVCLGLVYGFWRQARRHEREREQLKLERMTCVNQLAAGIAHEIRNPLTSIKGFIQLMARHSDRPMSSEHLEIIISEIARIDSLISEFQVLARPVKEPSLEKIDVCKLLHDVLLLMRGQIHNKSIMLNLELPTEAGFVFGDISQLKQVFINLIKNAIEAVAIGGNVTVALGHQEGKLVVTIEDNGRGISPEIIEKLGTPFFTTKANGTGLGLSVCYSIVQNHGGKILVSSLVDKKTVFSVILPAFEDDRSVSV</sequence>
<evidence type="ECO:0000256" key="5">
    <source>
        <dbReference type="ARBA" id="ARBA00022553"/>
    </source>
</evidence>
<dbReference type="SMART" id="SM00388">
    <property type="entry name" value="HisKA"/>
    <property type="match status" value="1"/>
</dbReference>
<dbReference type="InterPro" id="IPR003661">
    <property type="entry name" value="HisK_dim/P_dom"/>
</dbReference>
<evidence type="ECO:0000256" key="7">
    <source>
        <dbReference type="ARBA" id="ARBA00022692"/>
    </source>
</evidence>
<evidence type="ECO:0000256" key="1">
    <source>
        <dbReference type="ARBA" id="ARBA00000085"/>
    </source>
</evidence>
<keyword evidence="8" id="KW-0547">Nucleotide-binding</keyword>
<dbReference type="PANTHER" id="PTHR43065">
    <property type="entry name" value="SENSOR HISTIDINE KINASE"/>
    <property type="match status" value="1"/>
</dbReference>
<dbReference type="Proteomes" id="UP000216052">
    <property type="component" value="Chromosome"/>
</dbReference>
<evidence type="ECO:0000256" key="11">
    <source>
        <dbReference type="ARBA" id="ARBA00022989"/>
    </source>
</evidence>
<evidence type="ECO:0000313" key="16">
    <source>
        <dbReference type="EMBL" id="XFO71563.1"/>
    </source>
</evidence>
<evidence type="ECO:0000313" key="17">
    <source>
        <dbReference type="Proteomes" id="UP000216052"/>
    </source>
</evidence>
<dbReference type="Gene3D" id="3.30.565.10">
    <property type="entry name" value="Histidine kinase-like ATPase, C-terminal domain"/>
    <property type="match status" value="1"/>
</dbReference>
<keyword evidence="5" id="KW-0597">Phosphoprotein</keyword>
<dbReference type="SMART" id="SM00387">
    <property type="entry name" value="HATPase_c"/>
    <property type="match status" value="1"/>
</dbReference>
<name>A0ABZ3J0D4_SPOA4</name>
<keyword evidence="13 14" id="KW-0472">Membrane</keyword>
<dbReference type="Gene3D" id="1.10.287.130">
    <property type="match status" value="1"/>
</dbReference>
<dbReference type="PROSITE" id="PS50109">
    <property type="entry name" value="HIS_KIN"/>
    <property type="match status" value="1"/>
</dbReference>
<feature type="domain" description="Histidine kinase" evidence="15">
    <location>
        <begin position="324"/>
        <end position="531"/>
    </location>
</feature>
<keyword evidence="10" id="KW-0067">ATP-binding</keyword>
<keyword evidence="6 16" id="KW-0808">Transferase</keyword>
<gene>
    <name evidence="16" type="primary">sasA_11</name>
    <name evidence="16" type="ORF">SPACI_015960</name>
</gene>
<keyword evidence="17" id="KW-1185">Reference proteome</keyword>
<evidence type="ECO:0000256" key="6">
    <source>
        <dbReference type="ARBA" id="ARBA00022679"/>
    </source>
</evidence>
<evidence type="ECO:0000256" key="10">
    <source>
        <dbReference type="ARBA" id="ARBA00022840"/>
    </source>
</evidence>
<comment type="catalytic activity">
    <reaction evidence="1">
        <text>ATP + protein L-histidine = ADP + protein N-phospho-L-histidine.</text>
        <dbReference type="EC" id="2.7.13.3"/>
    </reaction>
</comment>
<dbReference type="GO" id="GO:0016740">
    <property type="term" value="F:transferase activity"/>
    <property type="evidence" value="ECO:0007669"/>
    <property type="project" value="UniProtKB-KW"/>
</dbReference>
<protein>
    <recommendedName>
        <fullName evidence="3">histidine kinase</fullName>
        <ecNumber evidence="3">2.7.13.3</ecNumber>
    </recommendedName>
</protein>
<keyword evidence="4" id="KW-1003">Cell membrane</keyword>
<dbReference type="EMBL" id="CP155571">
    <property type="protein sequence ID" value="XFO71563.1"/>
    <property type="molecule type" value="Genomic_DNA"/>
</dbReference>
<dbReference type="Pfam" id="PF02518">
    <property type="entry name" value="HATPase_c"/>
    <property type="match status" value="1"/>
</dbReference>
<dbReference type="InterPro" id="IPR036890">
    <property type="entry name" value="HATPase_C_sf"/>
</dbReference>
<dbReference type="InterPro" id="IPR033479">
    <property type="entry name" value="dCache_1"/>
</dbReference>
<evidence type="ECO:0000256" key="2">
    <source>
        <dbReference type="ARBA" id="ARBA00004651"/>
    </source>
</evidence>
<evidence type="ECO:0000256" key="14">
    <source>
        <dbReference type="SAM" id="Phobius"/>
    </source>
</evidence>
<dbReference type="SUPFAM" id="SSF55874">
    <property type="entry name" value="ATPase domain of HSP90 chaperone/DNA topoisomerase II/histidine kinase"/>
    <property type="match status" value="1"/>
</dbReference>
<keyword evidence="9" id="KW-0418">Kinase</keyword>
<evidence type="ECO:0000256" key="8">
    <source>
        <dbReference type="ARBA" id="ARBA00022741"/>
    </source>
</evidence>
<evidence type="ECO:0000256" key="9">
    <source>
        <dbReference type="ARBA" id="ARBA00022777"/>
    </source>
</evidence>
<dbReference type="InterPro" id="IPR004358">
    <property type="entry name" value="Sig_transdc_His_kin-like_C"/>
</dbReference>
<dbReference type="InterPro" id="IPR005467">
    <property type="entry name" value="His_kinase_dom"/>
</dbReference>
<reference evidence="16" key="1">
    <citation type="submission" date="2024-05" db="EMBL/GenBank/DDBJ databases">
        <title>Isolation and characterization of Sporomusa carbonis sp. nov., a carboxydotrophic hydrogenogen in the genus of Sporomusa isolated from a charcoal burning pile.</title>
        <authorList>
            <person name="Boeer T."/>
            <person name="Rosenbaum F."/>
            <person name="Eysell L."/>
            <person name="Mueller V."/>
            <person name="Daniel R."/>
            <person name="Poehlein A."/>
        </authorList>
    </citation>
    <scope>NUCLEOTIDE SEQUENCE [LARGE SCALE GENOMIC DNA]</scope>
    <source>
        <strain evidence="16">DSM 3132</strain>
    </source>
</reference>